<keyword evidence="5 6" id="KW-0472">Membrane</keyword>
<dbReference type="OrthoDB" id="762068at2"/>
<evidence type="ECO:0000256" key="4">
    <source>
        <dbReference type="ARBA" id="ARBA00022989"/>
    </source>
</evidence>
<comment type="subcellular location">
    <subcellularLocation>
        <location evidence="1">Cell membrane</location>
        <topology evidence="1">Multi-pass membrane protein</topology>
    </subcellularLocation>
</comment>
<dbReference type="Proteomes" id="UP000199580">
    <property type="component" value="Unassembled WGS sequence"/>
</dbReference>
<evidence type="ECO:0000313" key="8">
    <source>
        <dbReference type="EMBL" id="SDJ21285.1"/>
    </source>
</evidence>
<dbReference type="STRING" id="1128970.SAMN04487935_0312"/>
<dbReference type="GO" id="GO:0005886">
    <property type="term" value="C:plasma membrane"/>
    <property type="evidence" value="ECO:0007669"/>
    <property type="project" value="UniProtKB-SubCell"/>
</dbReference>
<dbReference type="PANTHER" id="PTHR36115">
    <property type="entry name" value="PROLINE-RICH ANTIGEN HOMOLOG-RELATED"/>
    <property type="match status" value="1"/>
</dbReference>
<name>A0A1G8RXK9_9FLAO</name>
<dbReference type="EMBL" id="FNEZ01000001">
    <property type="protein sequence ID" value="SDJ21285.1"/>
    <property type="molecule type" value="Genomic_DNA"/>
</dbReference>
<dbReference type="Pfam" id="PF06271">
    <property type="entry name" value="RDD"/>
    <property type="match status" value="1"/>
</dbReference>
<evidence type="ECO:0000256" key="2">
    <source>
        <dbReference type="ARBA" id="ARBA00022475"/>
    </source>
</evidence>
<keyword evidence="9" id="KW-1185">Reference proteome</keyword>
<dbReference type="PANTHER" id="PTHR36115:SF4">
    <property type="entry name" value="MEMBRANE PROTEIN"/>
    <property type="match status" value="1"/>
</dbReference>
<sequence length="195" mass="22555">MKNQFTKVMADKTNEELIEIVTVDKNKYQAEALEAAIAEISFRNIDTVKMEAVAKKFTKAKAESDSLEAVWASSATRFANCVIDSVIFFFVFFFFVNMITFFRFSGLGNGIVSWTLLFGWPFFYYGFMEYHFQKTFAKMMTRTTVLMTDGTKPSKKDIFIRTICRLIPFDNFSYLFAKSGFHDKFSNTIVVKDAR</sequence>
<proteinExistence type="predicted"/>
<feature type="transmembrane region" description="Helical" evidence="6">
    <location>
        <begin position="111"/>
        <end position="132"/>
    </location>
</feature>
<feature type="domain" description="RDD" evidence="7">
    <location>
        <begin position="73"/>
        <end position="175"/>
    </location>
</feature>
<evidence type="ECO:0000256" key="5">
    <source>
        <dbReference type="ARBA" id="ARBA00023136"/>
    </source>
</evidence>
<dbReference type="RefSeq" id="WP_091391534.1">
    <property type="nucleotide sequence ID" value="NZ_BKAI01000001.1"/>
</dbReference>
<reference evidence="8 9" key="1">
    <citation type="submission" date="2016-10" db="EMBL/GenBank/DDBJ databases">
        <authorList>
            <person name="de Groot N.N."/>
        </authorList>
    </citation>
    <scope>NUCLEOTIDE SEQUENCE [LARGE SCALE GENOMIC DNA]</scope>
    <source>
        <strain evidence="8 9">CGMCC 1.10076</strain>
    </source>
</reference>
<feature type="transmembrane region" description="Helical" evidence="6">
    <location>
        <begin position="86"/>
        <end position="105"/>
    </location>
</feature>
<keyword evidence="2" id="KW-1003">Cell membrane</keyword>
<keyword evidence="3 6" id="KW-0812">Transmembrane</keyword>
<dbReference type="AlphaFoldDB" id="A0A1G8RXK9"/>
<evidence type="ECO:0000313" key="9">
    <source>
        <dbReference type="Proteomes" id="UP000199580"/>
    </source>
</evidence>
<accession>A0A1G8RXK9</accession>
<evidence type="ECO:0000259" key="7">
    <source>
        <dbReference type="Pfam" id="PF06271"/>
    </source>
</evidence>
<evidence type="ECO:0000256" key="1">
    <source>
        <dbReference type="ARBA" id="ARBA00004651"/>
    </source>
</evidence>
<gene>
    <name evidence="8" type="ORF">SAMN04487935_0312</name>
</gene>
<organism evidence="8 9">
    <name type="scientific">Flavobacterium noncentrifugens</name>
    <dbReference type="NCBI Taxonomy" id="1128970"/>
    <lineage>
        <taxon>Bacteria</taxon>
        <taxon>Pseudomonadati</taxon>
        <taxon>Bacteroidota</taxon>
        <taxon>Flavobacteriia</taxon>
        <taxon>Flavobacteriales</taxon>
        <taxon>Flavobacteriaceae</taxon>
        <taxon>Flavobacterium</taxon>
    </lineage>
</organism>
<evidence type="ECO:0000256" key="6">
    <source>
        <dbReference type="SAM" id="Phobius"/>
    </source>
</evidence>
<dbReference type="InterPro" id="IPR051791">
    <property type="entry name" value="Pra-immunoreactive"/>
</dbReference>
<keyword evidence="4 6" id="KW-1133">Transmembrane helix</keyword>
<dbReference type="InterPro" id="IPR010432">
    <property type="entry name" value="RDD"/>
</dbReference>
<evidence type="ECO:0000256" key="3">
    <source>
        <dbReference type="ARBA" id="ARBA00022692"/>
    </source>
</evidence>
<protein>
    <submittedName>
        <fullName evidence="8">Uncharacterized membrane protein YckC, RDD family</fullName>
    </submittedName>
</protein>